<evidence type="ECO:0008006" key="3">
    <source>
        <dbReference type="Google" id="ProtNLM"/>
    </source>
</evidence>
<organism evidence="1 2">
    <name type="scientific">Puccinia sorghi</name>
    <dbReference type="NCBI Taxonomy" id="27349"/>
    <lineage>
        <taxon>Eukaryota</taxon>
        <taxon>Fungi</taxon>
        <taxon>Dikarya</taxon>
        <taxon>Basidiomycota</taxon>
        <taxon>Pucciniomycotina</taxon>
        <taxon>Pucciniomycetes</taxon>
        <taxon>Pucciniales</taxon>
        <taxon>Pucciniaceae</taxon>
        <taxon>Puccinia</taxon>
    </lineage>
</organism>
<evidence type="ECO:0000313" key="2">
    <source>
        <dbReference type="Proteomes" id="UP000037035"/>
    </source>
</evidence>
<protein>
    <recommendedName>
        <fullName evidence="3">Retrotransposon gag domain-containing protein</fullName>
    </recommendedName>
</protein>
<accession>A0A0L6UPL1</accession>
<reference evidence="1 2" key="1">
    <citation type="submission" date="2015-08" db="EMBL/GenBank/DDBJ databases">
        <title>Next Generation Sequencing and Analysis of the Genome of Puccinia sorghi L Schw, the Causal Agent of Maize Common Rust.</title>
        <authorList>
            <person name="Rochi L."/>
            <person name="Burguener G."/>
            <person name="Darino M."/>
            <person name="Turjanski A."/>
            <person name="Kreff E."/>
            <person name="Dieguez M.J."/>
            <person name="Sacco F."/>
        </authorList>
    </citation>
    <scope>NUCLEOTIDE SEQUENCE [LARGE SCALE GENOMIC DNA]</scope>
    <source>
        <strain evidence="1 2">RO10H11247</strain>
    </source>
</reference>
<keyword evidence="2" id="KW-1185">Reference proteome</keyword>
<evidence type="ECO:0000313" key="1">
    <source>
        <dbReference type="EMBL" id="KNZ50192.1"/>
    </source>
</evidence>
<dbReference type="Proteomes" id="UP000037035">
    <property type="component" value="Unassembled WGS sequence"/>
</dbReference>
<gene>
    <name evidence="1" type="ORF">VP01_4552g2</name>
</gene>
<comment type="caution">
    <text evidence="1">The sequence shown here is derived from an EMBL/GenBank/DDBJ whole genome shotgun (WGS) entry which is preliminary data.</text>
</comment>
<feature type="non-terminal residue" evidence="1">
    <location>
        <position position="201"/>
    </location>
</feature>
<dbReference type="OrthoDB" id="5552562at2759"/>
<dbReference type="VEuPathDB" id="FungiDB:VP01_4552g2"/>
<dbReference type="AlphaFoldDB" id="A0A0L6UPL1"/>
<proteinExistence type="predicted"/>
<sequence>MVLANQPFNRTRGAVSEKVPFAAFFMTEYTETWSQPYLMKVFNAEEVAFNKFLYDFKSSFFDHNCQHHAEPTCRSSTHTLSRMDTPLIILYQHGLKENVQLAMVMSYIQFTSLRTVQPIALKAGQEIKGIWNGQPAPITPASTSAPTTNPNAMELLAVQCVPHNQLTDAEQARRVQLNLCFHFGQAGNVSCGCSNGSRKLQ</sequence>
<dbReference type="EMBL" id="LAVV01009671">
    <property type="protein sequence ID" value="KNZ50192.1"/>
    <property type="molecule type" value="Genomic_DNA"/>
</dbReference>
<name>A0A0L6UPL1_9BASI</name>